<keyword evidence="3" id="KW-1185">Reference proteome</keyword>
<feature type="signal peptide" evidence="1">
    <location>
        <begin position="1"/>
        <end position="22"/>
    </location>
</feature>
<proteinExistence type="predicted"/>
<dbReference type="OrthoDB" id="7506853at2"/>
<keyword evidence="1" id="KW-0732">Signal</keyword>
<comment type="caution">
    <text evidence="2">The sequence shown here is derived from an EMBL/GenBank/DDBJ whole genome shotgun (WGS) entry which is preliminary data.</text>
</comment>
<dbReference type="RefSeq" id="WP_160602869.1">
    <property type="nucleotide sequence ID" value="NZ_WTYX01000001.1"/>
</dbReference>
<sequence>MKNLAVFLGCAAASAMAYPVFAQDAASQVEEAVETAVEEVATEAVQVAEEAAEAPCELHVFPTTEGQAQNFGLFGPGLINSAINADNNVSNAEYMREALSPRFQVEAFRSIDVAASVGMPDGTEVVYQTPISDRDITTKVKTRLSDSEHECYAELIVTQNLYQKKMIYGRSLNNRFIFKDFRGGIEKANMVKGRGGNGLSHFPPDTVEDRPAADADLRKAFLANFDEYSKRFR</sequence>
<feature type="chain" id="PRO_5032641754" evidence="1">
    <location>
        <begin position="23"/>
        <end position="233"/>
    </location>
</feature>
<gene>
    <name evidence="2" type="ORF">GRI41_01435</name>
</gene>
<protein>
    <submittedName>
        <fullName evidence="2">Uncharacterized protein</fullName>
    </submittedName>
</protein>
<dbReference type="AlphaFoldDB" id="A0A844ZPJ3"/>
<name>A0A844ZPJ3_9SPHN</name>
<organism evidence="2 3">
    <name type="scientific">Pontixanthobacter aquaemixtae</name>
    <dbReference type="NCBI Taxonomy" id="1958940"/>
    <lineage>
        <taxon>Bacteria</taxon>
        <taxon>Pseudomonadati</taxon>
        <taxon>Pseudomonadota</taxon>
        <taxon>Alphaproteobacteria</taxon>
        <taxon>Sphingomonadales</taxon>
        <taxon>Erythrobacteraceae</taxon>
        <taxon>Pontixanthobacter</taxon>
    </lineage>
</organism>
<evidence type="ECO:0000256" key="1">
    <source>
        <dbReference type="SAM" id="SignalP"/>
    </source>
</evidence>
<reference evidence="2 3" key="1">
    <citation type="submission" date="2019-12" db="EMBL/GenBank/DDBJ databases">
        <title>Genomic-based taxomic classification of the family Erythrobacteraceae.</title>
        <authorList>
            <person name="Xu L."/>
        </authorList>
    </citation>
    <scope>NUCLEOTIDE SEQUENCE [LARGE SCALE GENOMIC DNA]</scope>
    <source>
        <strain evidence="2 3">KCTC 52763</strain>
    </source>
</reference>
<dbReference type="Proteomes" id="UP000442714">
    <property type="component" value="Unassembled WGS sequence"/>
</dbReference>
<dbReference type="EMBL" id="WTYX01000001">
    <property type="protein sequence ID" value="MXO89474.1"/>
    <property type="molecule type" value="Genomic_DNA"/>
</dbReference>
<accession>A0A844ZPJ3</accession>
<evidence type="ECO:0000313" key="2">
    <source>
        <dbReference type="EMBL" id="MXO89474.1"/>
    </source>
</evidence>
<evidence type="ECO:0000313" key="3">
    <source>
        <dbReference type="Proteomes" id="UP000442714"/>
    </source>
</evidence>